<accession>A0A819KRG2</accession>
<feature type="transmembrane region" description="Helical" evidence="1">
    <location>
        <begin position="45"/>
        <end position="70"/>
    </location>
</feature>
<evidence type="ECO:0000313" key="4">
    <source>
        <dbReference type="EMBL" id="CAF3953380.1"/>
    </source>
</evidence>
<feature type="domain" description="LCCL" evidence="2">
    <location>
        <begin position="110"/>
        <end position="172"/>
    </location>
</feature>
<evidence type="ECO:0000256" key="1">
    <source>
        <dbReference type="SAM" id="Phobius"/>
    </source>
</evidence>
<dbReference type="InterPro" id="IPR004043">
    <property type="entry name" value="LCCL"/>
</dbReference>
<dbReference type="AlphaFoldDB" id="A0A819KRG2"/>
<keyword evidence="1" id="KW-1133">Transmembrane helix</keyword>
<dbReference type="Pfam" id="PF03815">
    <property type="entry name" value="LCCL"/>
    <property type="match status" value="1"/>
</dbReference>
<organism evidence="4 5">
    <name type="scientific">Adineta steineri</name>
    <dbReference type="NCBI Taxonomy" id="433720"/>
    <lineage>
        <taxon>Eukaryota</taxon>
        <taxon>Metazoa</taxon>
        <taxon>Spiralia</taxon>
        <taxon>Gnathifera</taxon>
        <taxon>Rotifera</taxon>
        <taxon>Eurotatoria</taxon>
        <taxon>Bdelloidea</taxon>
        <taxon>Adinetida</taxon>
        <taxon>Adinetidae</taxon>
        <taxon>Adineta</taxon>
    </lineage>
</organism>
<comment type="caution">
    <text evidence="4">The sequence shown here is derived from an EMBL/GenBank/DDBJ whole genome shotgun (WGS) entry which is preliminary data.</text>
</comment>
<gene>
    <name evidence="4" type="ORF">KXQ929_LOCUS25747</name>
    <name evidence="3" type="ORF">OKA104_LOCUS10402</name>
</gene>
<dbReference type="Proteomes" id="UP000663881">
    <property type="component" value="Unassembled WGS sequence"/>
</dbReference>
<dbReference type="EMBL" id="CAJOAY010000460">
    <property type="protein sequence ID" value="CAF3670515.1"/>
    <property type="molecule type" value="Genomic_DNA"/>
</dbReference>
<reference evidence="4" key="1">
    <citation type="submission" date="2021-02" db="EMBL/GenBank/DDBJ databases">
        <authorList>
            <person name="Nowell W R."/>
        </authorList>
    </citation>
    <scope>NUCLEOTIDE SEQUENCE</scope>
</reference>
<evidence type="ECO:0000259" key="2">
    <source>
        <dbReference type="PROSITE" id="PS50820"/>
    </source>
</evidence>
<dbReference type="EMBL" id="CAJOBB010002259">
    <property type="protein sequence ID" value="CAF3953380.1"/>
    <property type="molecule type" value="Genomic_DNA"/>
</dbReference>
<dbReference type="PROSITE" id="PS50820">
    <property type="entry name" value="LCCL"/>
    <property type="match status" value="1"/>
</dbReference>
<name>A0A819KRG2_9BILA</name>
<dbReference type="InterPro" id="IPR036609">
    <property type="entry name" value="LCCL_sf"/>
</dbReference>
<evidence type="ECO:0000313" key="5">
    <source>
        <dbReference type="Proteomes" id="UP000663868"/>
    </source>
</evidence>
<keyword evidence="1" id="KW-0472">Membrane</keyword>
<sequence length="179" mass="19106">MTTNELSNVHSQMPRGPKKQVNVDVQELPNIEIKKSHLKFCSKEICIIGAIVTCACVIGVVVAISLWAGITLQTTTMATTPAPAPYNLVSYRGFVNQTYNFIITGSTSGSVWGTNIYTNDSSLAVAAVHSGFVPTGQIRTITVRMLPCQSSFTGSTQNGVTTSSYGTWCVSYSILSVTG</sequence>
<dbReference type="Gene3D" id="2.170.130.20">
    <property type="entry name" value="LCCL-like domain"/>
    <property type="match status" value="1"/>
</dbReference>
<dbReference type="SUPFAM" id="SSF69848">
    <property type="entry name" value="LCCL domain"/>
    <property type="match status" value="1"/>
</dbReference>
<dbReference type="SMART" id="SM00603">
    <property type="entry name" value="LCCL"/>
    <property type="match status" value="1"/>
</dbReference>
<protein>
    <recommendedName>
        <fullName evidence="2">LCCL domain-containing protein</fullName>
    </recommendedName>
</protein>
<dbReference type="Proteomes" id="UP000663868">
    <property type="component" value="Unassembled WGS sequence"/>
</dbReference>
<evidence type="ECO:0000313" key="3">
    <source>
        <dbReference type="EMBL" id="CAF3670515.1"/>
    </source>
</evidence>
<proteinExistence type="predicted"/>
<keyword evidence="1" id="KW-0812">Transmembrane</keyword>